<evidence type="ECO:0000256" key="1">
    <source>
        <dbReference type="ARBA" id="ARBA00023125"/>
    </source>
</evidence>
<keyword evidence="1" id="KW-0238">DNA-binding</keyword>
<dbReference type="GO" id="GO:0003677">
    <property type="term" value="F:DNA binding"/>
    <property type="evidence" value="ECO:0007669"/>
    <property type="project" value="UniProtKB-KW"/>
</dbReference>
<accession>A0A6S6U9I4</accession>
<evidence type="ECO:0008006" key="3">
    <source>
        <dbReference type="Google" id="ProtNLM"/>
    </source>
</evidence>
<gene>
    <name evidence="2" type="ORF">HELGO_WM43741</name>
</gene>
<sequence>MDNYEKYEQDCKEIRAVNEKLLNEFEVSLKSAGLSAKTIKNHSRNIKFYVNEFLLYEEAIEAKEGVDEVDEFLGYWFIKKAMWASQSSIRSYATSLKKFYGFLHEKGLIEKDDLDELKEVIKEGMPEWLSALDRYDDLSVDDIW</sequence>
<protein>
    <recommendedName>
        <fullName evidence="3">Recombinase</fullName>
    </recommendedName>
</protein>
<reference evidence="2" key="1">
    <citation type="submission" date="2020-01" db="EMBL/GenBank/DDBJ databases">
        <authorList>
            <person name="Meier V. D."/>
            <person name="Meier V D."/>
        </authorList>
    </citation>
    <scope>NUCLEOTIDE SEQUENCE</scope>
    <source>
        <strain evidence="2">HLG_WM_MAG_09</strain>
    </source>
</reference>
<dbReference type="EMBL" id="CACVAT010000396">
    <property type="protein sequence ID" value="CAA6824738.1"/>
    <property type="molecule type" value="Genomic_DNA"/>
</dbReference>
<proteinExistence type="predicted"/>
<organism evidence="2">
    <name type="scientific">uncultured Thiotrichaceae bacterium</name>
    <dbReference type="NCBI Taxonomy" id="298394"/>
    <lineage>
        <taxon>Bacteria</taxon>
        <taxon>Pseudomonadati</taxon>
        <taxon>Pseudomonadota</taxon>
        <taxon>Gammaproteobacteria</taxon>
        <taxon>Thiotrichales</taxon>
        <taxon>Thiotrichaceae</taxon>
        <taxon>environmental samples</taxon>
    </lineage>
</organism>
<evidence type="ECO:0000313" key="2">
    <source>
        <dbReference type="EMBL" id="CAA6824738.1"/>
    </source>
</evidence>
<dbReference type="AlphaFoldDB" id="A0A6S6U9I4"/>
<dbReference type="InterPro" id="IPR010998">
    <property type="entry name" value="Integrase_recombinase_N"/>
</dbReference>
<dbReference type="Gene3D" id="1.10.150.130">
    <property type="match status" value="1"/>
</dbReference>
<name>A0A6S6U9I4_9GAMM</name>